<accession>A0A0L7KLL4</accession>
<protein>
    <submittedName>
        <fullName evidence="3">Kinetochore-associated protein 1</fullName>
    </submittedName>
</protein>
<dbReference type="GO" id="GO:0007094">
    <property type="term" value="P:mitotic spindle assembly checkpoint signaling"/>
    <property type="evidence" value="ECO:0007669"/>
    <property type="project" value="TreeGrafter"/>
</dbReference>
<dbReference type="Pfam" id="PF10493">
    <property type="entry name" value="Rod_C"/>
    <property type="match status" value="1"/>
</dbReference>
<dbReference type="Proteomes" id="UP000037510">
    <property type="component" value="Unassembled WGS sequence"/>
</dbReference>
<dbReference type="PANTHER" id="PTHR15688">
    <property type="entry name" value="KINETOCHORE-ASSOCIATED PROTEIN 1"/>
    <property type="match status" value="1"/>
</dbReference>
<dbReference type="GO" id="GO:0005737">
    <property type="term" value="C:cytoplasm"/>
    <property type="evidence" value="ECO:0007669"/>
    <property type="project" value="TreeGrafter"/>
</dbReference>
<dbReference type="GO" id="GO:0000070">
    <property type="term" value="P:mitotic sister chromatid segregation"/>
    <property type="evidence" value="ECO:0007669"/>
    <property type="project" value="TreeGrafter"/>
</dbReference>
<dbReference type="InterPro" id="IPR019527">
    <property type="entry name" value="RZZ-complex_KNTC1/ROD_C"/>
</dbReference>
<keyword evidence="1" id="KW-0175">Coiled coil</keyword>
<dbReference type="GO" id="GO:0031267">
    <property type="term" value="F:small GTPase binding"/>
    <property type="evidence" value="ECO:0007669"/>
    <property type="project" value="TreeGrafter"/>
</dbReference>
<dbReference type="GO" id="GO:1903394">
    <property type="term" value="P:protein localization to kinetochore involved in kinetochore assembly"/>
    <property type="evidence" value="ECO:0007669"/>
    <property type="project" value="TreeGrafter"/>
</dbReference>
<evidence type="ECO:0000256" key="1">
    <source>
        <dbReference type="SAM" id="Coils"/>
    </source>
</evidence>
<dbReference type="PANTHER" id="PTHR15688:SF1">
    <property type="entry name" value="KINETOCHORE-ASSOCIATED PROTEIN 1"/>
    <property type="match status" value="1"/>
</dbReference>
<evidence type="ECO:0000313" key="3">
    <source>
        <dbReference type="EMBL" id="KOB64187.1"/>
    </source>
</evidence>
<reference evidence="3 4" key="1">
    <citation type="journal article" date="2015" name="Genome Biol. Evol.">
        <title>The genome of winter moth (Operophtera brumata) provides a genomic perspective on sexual dimorphism and phenology.</title>
        <authorList>
            <person name="Derks M.F."/>
            <person name="Smit S."/>
            <person name="Salis L."/>
            <person name="Schijlen E."/>
            <person name="Bossers A."/>
            <person name="Mateman C."/>
            <person name="Pijl A.S."/>
            <person name="de Ridder D."/>
            <person name="Groenen M.A."/>
            <person name="Visser M.E."/>
            <person name="Megens H.J."/>
        </authorList>
    </citation>
    <scope>NUCLEOTIDE SEQUENCE [LARGE SCALE GENOMIC DNA]</scope>
    <source>
        <strain evidence="3">WM2013NL</strain>
        <tissue evidence="3">Head and thorax</tissue>
    </source>
</reference>
<dbReference type="EMBL" id="JTDY01009028">
    <property type="protein sequence ID" value="KOB64187.1"/>
    <property type="molecule type" value="Genomic_DNA"/>
</dbReference>
<dbReference type="STRING" id="104452.A0A0L7KLL4"/>
<comment type="caution">
    <text evidence="3">The sequence shown here is derived from an EMBL/GenBank/DDBJ whole genome shotgun (WGS) entry which is preliminary data.</text>
</comment>
<sequence>MTIIQSQIKKISLTRNSSSLRAKFFYPKIVLFEDAKCFRIIDIEDSDGEDRIYNLNEDIRGSALQDHLLWLILESGEIMVTDLLNGLQIKLTVTNYSKVKFRQVNDNYFLFKSDSGEELPNPLSTKEITEKIEDGCNEFCISLKKGNIENTDHTISTHNGLHIFIEAGNIVSQCPITKQRETLHSSVTVEYAISWGDHLILADKSKIWILDLLSSSIIFEFEKFETYVPVVVHNNVFYYLASSDQEVLVCIGRMSATAGPESENEMDSINISQKVSSQDALVAELKLLFESILSGKEDKVNPQLQHLFENIEDFAVLTETAVKLYQHNITYKSFLYIIQKRVCAKDDEHLVHIIADIIIKADLLEYLHFRGNNTYKDVNMFEKTLKELCIIFISKLDLDIASMCWLKYTGIKLSIGSNEIVDIMNSIPPNAKMGSIIMWLKNFVPYILEQNPFYIDLFVRWAMERVFILEQSGYWPKIGIKFIEEIIIVLESSLKVIFVRPLSMDDLDTLKDRINYIKELKEKYKINLLMSELSSQNANEVALIMLRRCYTEDLEAFLQDYLPTYATRHLFDTDETLSTFVESETASSGGVVDGIRLELILKAFRSPSNKLECLLHVLKTLDVPWSPAVIKLAVNAATSASKDFTASDPDKIIAQEIQKEINYANVKVVLKKYNFPLTCTDYTLVLHKLVGGTVIDLNDLKSITTVMSNYANYGNILYINKCLEDNESRSALDYFHNMPIKEKNILLKAVMVKYEQIVNGKLNCKVIERNYIDFMKGTHMLNEIQMINIDNLYHLKNSYSIELSMNNIYKEEICANQINSCTRNSSPECAGIVKRLIPSQTLPSSLISLLRGVSAVHQVRNLVEYLITSEQVENTSKDNIEMALSQFKDGRNTSLLLDAFNIMIELLNKCNEENLHYLIRQLAILNALIHANITVKNLTIAWKFNYVYLPISSGNAINEFIDYSVSEITNKNKTFSNLSRIDYLCDFIPFRIISNIVANSNHGELLAEDILVTKDEVTKKLLSKVVAAQEFDEVLTTVLLILLNSSDNLDKEYYLMEILRGQGESLSPKLTCYLSNPIIRRSLSFDPNLQGGNVVYPPKYILKSKFNINLSDIALPENTEETWDVKVILFYILKQHPDTSSERLIELCRALNVSTNDGLSLQLISLLSTWELKSKIFCDELGCRQIYIEHDTSLLFRCLVIWDNIRNKEFLKDVLNDFWKNGEVTLHGRTVSVNPYYYEVFLCIHRLIFGTTPDSNSVKEYYLLNYLKEYRRISAPKQYEFELFSVKGMFPEIGYYRLPFHLFMREDMWSNLKSEITLETYERWLPVVALLSLDADLQIAKDMICSNALKQTMTSRKREGNDIDSKENEPWRLTSREEPLLRAAHRCVRHVANMEWAGACLFYVLQGCTRGADQVAAAHLCYQFAQRWAALQPGNRAVKQMERLHASLSTRHVLYKIEWACEEFVRLSTEPAQLIRALYLHPDFVNKIARHDLNRAANEIADKNNINISSIRIQILENLLDKASDDHKDKRAALQTKELITAKYILKATCPKMVAIYLSRIAFDDESDYNKCKKMRALQCLMSVVDSDTAIKVTNKERDALWISLIELLSVVKLENIDMPWVVLTFMQNKYSALEQLLQNVEGNIEGLRTAASLACQLGNIQIIRNLIPLMLRSGLNEELIPLLLKISSPPDNVIYTAWRAVILSPFQNADYPITERQKIKCLNAINLLPVCPIIKDDDLKELWKNCVRLKTYGLGCLILPYMTPQTRQSLPELQKIDRRNLIVSLKNLHADTYLVSGAMHVIEGMASRAYKH</sequence>
<keyword evidence="4" id="KW-1185">Reference proteome</keyword>
<name>A0A0L7KLL4_OPEBR</name>
<dbReference type="GO" id="GO:1990423">
    <property type="term" value="C:RZZ complex"/>
    <property type="evidence" value="ECO:0007669"/>
    <property type="project" value="TreeGrafter"/>
</dbReference>
<proteinExistence type="predicted"/>
<evidence type="ECO:0000313" key="4">
    <source>
        <dbReference type="Proteomes" id="UP000037510"/>
    </source>
</evidence>
<organism evidence="3 4">
    <name type="scientific">Operophtera brumata</name>
    <name type="common">Winter moth</name>
    <name type="synonym">Phalaena brumata</name>
    <dbReference type="NCBI Taxonomy" id="104452"/>
    <lineage>
        <taxon>Eukaryota</taxon>
        <taxon>Metazoa</taxon>
        <taxon>Ecdysozoa</taxon>
        <taxon>Arthropoda</taxon>
        <taxon>Hexapoda</taxon>
        <taxon>Insecta</taxon>
        <taxon>Pterygota</taxon>
        <taxon>Neoptera</taxon>
        <taxon>Endopterygota</taxon>
        <taxon>Lepidoptera</taxon>
        <taxon>Glossata</taxon>
        <taxon>Ditrysia</taxon>
        <taxon>Geometroidea</taxon>
        <taxon>Geometridae</taxon>
        <taxon>Larentiinae</taxon>
        <taxon>Operophtera</taxon>
    </lineage>
</organism>
<feature type="domain" description="RZZ complex subunit KNTC1/ROD C-terminal" evidence="2">
    <location>
        <begin position="1289"/>
        <end position="1774"/>
    </location>
</feature>
<feature type="coiled-coil region" evidence="1">
    <location>
        <begin position="1624"/>
        <end position="1651"/>
    </location>
</feature>
<gene>
    <name evidence="3" type="ORF">OBRU01_24516</name>
</gene>
<dbReference type="GO" id="GO:0005828">
    <property type="term" value="C:kinetochore microtubule"/>
    <property type="evidence" value="ECO:0007669"/>
    <property type="project" value="TreeGrafter"/>
</dbReference>
<evidence type="ECO:0000259" key="2">
    <source>
        <dbReference type="Pfam" id="PF10493"/>
    </source>
</evidence>
<dbReference type="InterPro" id="IPR052802">
    <property type="entry name" value="KNTC1"/>
</dbReference>